<evidence type="ECO:0000313" key="2">
    <source>
        <dbReference type="Proteomes" id="UP000275078"/>
    </source>
</evidence>
<sequence length="259" mass="30892">MKVKETEEERRARRAKIVEFINEFIRDVVNEAPNMLGTRRWSWPSFSSDRGKFSEFLSWIQSFEDIKLFERLHPLLLHTRKPEVEISAYGMVNLLELEDGGIYQFRPHQGNEHEFRYAKDYKDLWLYRFHLLAGLHMFLKLLHVLTSIWQTPPEWHGDMRDATGTLNRRLNGMMLYALSETFLRRMYKGLGSKEQKGLVELFFFSFVEDFKNYVGANYRSSSFPTVLHEFRLFPYSEDSFVSAKPPFFITLSRFRALRC</sequence>
<dbReference type="Proteomes" id="UP000275078">
    <property type="component" value="Unassembled WGS sequence"/>
</dbReference>
<evidence type="ECO:0000313" key="1">
    <source>
        <dbReference type="EMBL" id="RPA80039.1"/>
    </source>
</evidence>
<protein>
    <submittedName>
        <fullName evidence="1">Uncharacterized protein</fullName>
    </submittedName>
</protein>
<dbReference type="AlphaFoldDB" id="A0A3N4I230"/>
<dbReference type="EMBL" id="ML119692">
    <property type="protein sequence ID" value="RPA80039.1"/>
    <property type="molecule type" value="Genomic_DNA"/>
</dbReference>
<accession>A0A3N4I230</accession>
<name>A0A3N4I230_ASCIM</name>
<keyword evidence="2" id="KW-1185">Reference proteome</keyword>
<organism evidence="1 2">
    <name type="scientific">Ascobolus immersus RN42</name>
    <dbReference type="NCBI Taxonomy" id="1160509"/>
    <lineage>
        <taxon>Eukaryota</taxon>
        <taxon>Fungi</taxon>
        <taxon>Dikarya</taxon>
        <taxon>Ascomycota</taxon>
        <taxon>Pezizomycotina</taxon>
        <taxon>Pezizomycetes</taxon>
        <taxon>Pezizales</taxon>
        <taxon>Ascobolaceae</taxon>
        <taxon>Ascobolus</taxon>
    </lineage>
</organism>
<reference evidence="1 2" key="1">
    <citation type="journal article" date="2018" name="Nat. Ecol. Evol.">
        <title>Pezizomycetes genomes reveal the molecular basis of ectomycorrhizal truffle lifestyle.</title>
        <authorList>
            <person name="Murat C."/>
            <person name="Payen T."/>
            <person name="Noel B."/>
            <person name="Kuo A."/>
            <person name="Morin E."/>
            <person name="Chen J."/>
            <person name="Kohler A."/>
            <person name="Krizsan K."/>
            <person name="Balestrini R."/>
            <person name="Da Silva C."/>
            <person name="Montanini B."/>
            <person name="Hainaut M."/>
            <person name="Levati E."/>
            <person name="Barry K.W."/>
            <person name="Belfiori B."/>
            <person name="Cichocki N."/>
            <person name="Clum A."/>
            <person name="Dockter R.B."/>
            <person name="Fauchery L."/>
            <person name="Guy J."/>
            <person name="Iotti M."/>
            <person name="Le Tacon F."/>
            <person name="Lindquist E.A."/>
            <person name="Lipzen A."/>
            <person name="Malagnac F."/>
            <person name="Mello A."/>
            <person name="Molinier V."/>
            <person name="Miyauchi S."/>
            <person name="Poulain J."/>
            <person name="Riccioni C."/>
            <person name="Rubini A."/>
            <person name="Sitrit Y."/>
            <person name="Splivallo R."/>
            <person name="Traeger S."/>
            <person name="Wang M."/>
            <person name="Zifcakova L."/>
            <person name="Wipf D."/>
            <person name="Zambonelli A."/>
            <person name="Paolocci F."/>
            <person name="Nowrousian M."/>
            <person name="Ottonello S."/>
            <person name="Baldrian P."/>
            <person name="Spatafora J.W."/>
            <person name="Henrissat B."/>
            <person name="Nagy L.G."/>
            <person name="Aury J.M."/>
            <person name="Wincker P."/>
            <person name="Grigoriev I.V."/>
            <person name="Bonfante P."/>
            <person name="Martin F.M."/>
        </authorList>
    </citation>
    <scope>NUCLEOTIDE SEQUENCE [LARGE SCALE GENOMIC DNA]</scope>
    <source>
        <strain evidence="1 2">RN42</strain>
    </source>
</reference>
<gene>
    <name evidence="1" type="ORF">BJ508DRAFT_131771</name>
</gene>
<proteinExistence type="predicted"/>